<proteinExistence type="predicted"/>
<name>A0A0A3XJM7_BRAJP</name>
<evidence type="ECO:0000313" key="2">
    <source>
        <dbReference type="Proteomes" id="UP000030377"/>
    </source>
</evidence>
<comment type="caution">
    <text evidence="1">The sequence shown here is derived from an EMBL/GenBank/DDBJ whole genome shotgun (WGS) entry which is preliminary data.</text>
</comment>
<dbReference type="STRING" id="375.BKD09_RS14800"/>
<dbReference type="EMBL" id="JRPN01000031">
    <property type="protein sequence ID" value="KGT74495.1"/>
    <property type="molecule type" value="Genomic_DNA"/>
</dbReference>
<gene>
    <name evidence="1" type="ORF">MA20_38610</name>
</gene>
<dbReference type="AlphaFoldDB" id="A0A0A3XJM7"/>
<reference evidence="1 2" key="1">
    <citation type="submission" date="2014-09" db="EMBL/GenBank/DDBJ databases">
        <title>Draft genome of Bradyrhizobium japonicum Is-34.</title>
        <authorList>
            <person name="Tsurumaru H."/>
            <person name="Yamakawa T."/>
            <person name="Hashimoto S."/>
            <person name="Okizaki K."/>
            <person name="Kanesaki Y."/>
            <person name="Yoshikawa H."/>
            <person name="Yajima S."/>
        </authorList>
    </citation>
    <scope>NUCLEOTIDE SEQUENCE [LARGE SCALE GENOMIC DNA]</scope>
    <source>
        <strain evidence="1 2">Is-34</strain>
    </source>
</reference>
<organism evidence="1 2">
    <name type="scientific">Bradyrhizobium japonicum</name>
    <dbReference type="NCBI Taxonomy" id="375"/>
    <lineage>
        <taxon>Bacteria</taxon>
        <taxon>Pseudomonadati</taxon>
        <taxon>Pseudomonadota</taxon>
        <taxon>Alphaproteobacteria</taxon>
        <taxon>Hyphomicrobiales</taxon>
        <taxon>Nitrobacteraceae</taxon>
        <taxon>Bradyrhizobium</taxon>
    </lineage>
</organism>
<accession>A0A0A3XJM7</accession>
<protein>
    <submittedName>
        <fullName evidence="1">Uncharacterized protein</fullName>
    </submittedName>
</protein>
<evidence type="ECO:0000313" key="1">
    <source>
        <dbReference type="EMBL" id="KGT74495.1"/>
    </source>
</evidence>
<dbReference type="Proteomes" id="UP000030377">
    <property type="component" value="Unassembled WGS sequence"/>
</dbReference>
<sequence length="83" mass="9777">MRQSGVAQRPLPYIANIEQFCFSLVIFKTGRSKVVIKNERVELEMKIMKYRAFLRQMALDPETEARIQEMIADLESRLRSIDE</sequence>